<gene>
    <name evidence="5" type="ORF">M472_09855</name>
</gene>
<dbReference type="AlphaFoldDB" id="U2HUY6"/>
<dbReference type="EMBL" id="ATDL01000015">
    <property type="protein sequence ID" value="ERJ59075.1"/>
    <property type="molecule type" value="Genomic_DNA"/>
</dbReference>
<reference evidence="5 6" key="1">
    <citation type="journal article" date="2013" name="Genome Announc.">
        <title>The Draft Genome Sequence of Sphingomonas paucimobilis Strain HER1398 (Proteobacteria), Host to the Giant PAU Phage, Indicates That It Is a Member of the Genus Sphingobacterium (Bacteroidetes).</title>
        <authorList>
            <person name="White R.A.III."/>
            <person name="Suttle C.A."/>
        </authorList>
    </citation>
    <scope>NUCLEOTIDE SEQUENCE [LARGE SCALE GENOMIC DNA]</scope>
    <source>
        <strain evidence="5 6">HER1398</strain>
    </source>
</reference>
<dbReference type="PROSITE" id="PS51118">
    <property type="entry name" value="HTH_HXLR"/>
    <property type="match status" value="1"/>
</dbReference>
<dbReference type="STRING" id="1346330.M472_09855"/>
<evidence type="ECO:0000259" key="4">
    <source>
        <dbReference type="PROSITE" id="PS51118"/>
    </source>
</evidence>
<dbReference type="InterPro" id="IPR036388">
    <property type="entry name" value="WH-like_DNA-bd_sf"/>
</dbReference>
<dbReference type="GO" id="GO:0003677">
    <property type="term" value="F:DNA binding"/>
    <property type="evidence" value="ECO:0007669"/>
    <property type="project" value="UniProtKB-KW"/>
</dbReference>
<evidence type="ECO:0000256" key="2">
    <source>
        <dbReference type="ARBA" id="ARBA00023125"/>
    </source>
</evidence>
<keyword evidence="3" id="KW-0804">Transcription</keyword>
<keyword evidence="2" id="KW-0238">DNA-binding</keyword>
<evidence type="ECO:0000256" key="1">
    <source>
        <dbReference type="ARBA" id="ARBA00023015"/>
    </source>
</evidence>
<dbReference type="SUPFAM" id="SSF46785">
    <property type="entry name" value="Winged helix' DNA-binding domain"/>
    <property type="match status" value="1"/>
</dbReference>
<dbReference type="InterPro" id="IPR002577">
    <property type="entry name" value="HTH_HxlR"/>
</dbReference>
<dbReference type="InterPro" id="IPR011991">
    <property type="entry name" value="ArsR-like_HTH"/>
</dbReference>
<evidence type="ECO:0000256" key="3">
    <source>
        <dbReference type="ARBA" id="ARBA00023163"/>
    </source>
</evidence>
<dbReference type="Gene3D" id="1.10.10.10">
    <property type="entry name" value="Winged helix-like DNA-binding domain superfamily/Winged helix DNA-binding domain"/>
    <property type="match status" value="1"/>
</dbReference>
<dbReference type="Pfam" id="PF01638">
    <property type="entry name" value="HxlR"/>
    <property type="match status" value="1"/>
</dbReference>
<name>U2HUY6_9SPHI</name>
<comment type="caution">
    <text evidence="5">The sequence shown here is derived from an EMBL/GenBank/DDBJ whole genome shotgun (WGS) entry which is preliminary data.</text>
</comment>
<sequence length="146" mass="16925">MPLWDKKVNFVKPTTITSRELSSSNKKIKQLMKTKERAIEEKICPLEFAVNAISGKWKVPIVWRINEGEKRPSEILRGITKVDRRVLNQQLKELEQAGILQKESFNELPPRVEYSLTPLGDKLVEVLWKLNAWGETLLETSIKKDK</sequence>
<keyword evidence="1" id="KW-0805">Transcription regulation</keyword>
<dbReference type="InterPro" id="IPR036390">
    <property type="entry name" value="WH_DNA-bd_sf"/>
</dbReference>
<dbReference type="PANTHER" id="PTHR33204">
    <property type="entry name" value="TRANSCRIPTIONAL REGULATOR, MARR FAMILY"/>
    <property type="match status" value="1"/>
</dbReference>
<dbReference type="eggNOG" id="COG1733">
    <property type="taxonomic scope" value="Bacteria"/>
</dbReference>
<accession>U2HUY6</accession>
<evidence type="ECO:0000313" key="6">
    <source>
        <dbReference type="Proteomes" id="UP000016584"/>
    </source>
</evidence>
<dbReference type="Proteomes" id="UP000016584">
    <property type="component" value="Unassembled WGS sequence"/>
</dbReference>
<dbReference type="PANTHER" id="PTHR33204:SF29">
    <property type="entry name" value="TRANSCRIPTIONAL REGULATOR"/>
    <property type="match status" value="1"/>
</dbReference>
<protein>
    <recommendedName>
        <fullName evidence="4">HTH hxlR-type domain-containing protein</fullName>
    </recommendedName>
</protein>
<proteinExistence type="predicted"/>
<dbReference type="CDD" id="cd00090">
    <property type="entry name" value="HTH_ARSR"/>
    <property type="match status" value="1"/>
</dbReference>
<feature type="domain" description="HTH hxlR-type" evidence="4">
    <location>
        <begin position="44"/>
        <end position="142"/>
    </location>
</feature>
<dbReference type="PATRIC" id="fig|1346330.5.peg.2407"/>
<organism evidence="5 6">
    <name type="scientific">Sphingobacterium paucimobilis HER1398</name>
    <dbReference type="NCBI Taxonomy" id="1346330"/>
    <lineage>
        <taxon>Bacteria</taxon>
        <taxon>Pseudomonadati</taxon>
        <taxon>Bacteroidota</taxon>
        <taxon>Sphingobacteriia</taxon>
        <taxon>Sphingobacteriales</taxon>
        <taxon>Sphingobacteriaceae</taxon>
        <taxon>Sphingobacterium</taxon>
    </lineage>
</organism>
<dbReference type="GO" id="GO:0006355">
    <property type="term" value="P:regulation of DNA-templated transcription"/>
    <property type="evidence" value="ECO:0007669"/>
    <property type="project" value="UniProtKB-ARBA"/>
</dbReference>
<keyword evidence="6" id="KW-1185">Reference proteome</keyword>
<evidence type="ECO:0000313" key="5">
    <source>
        <dbReference type="EMBL" id="ERJ59075.1"/>
    </source>
</evidence>